<reference evidence="2 3" key="1">
    <citation type="submission" date="2018-10" db="EMBL/GenBank/DDBJ databases">
        <title>Genomic Encyclopedia of Type Strains, Phase IV (KMG-IV): sequencing the most valuable type-strain genomes for metagenomic binning, comparative biology and taxonomic classification.</title>
        <authorList>
            <person name="Goeker M."/>
        </authorList>
    </citation>
    <scope>NUCLEOTIDE SEQUENCE [LARGE SCALE GENOMIC DNA]</scope>
    <source>
        <strain evidence="2 3">DSM 25080</strain>
    </source>
</reference>
<feature type="transmembrane region" description="Helical" evidence="1">
    <location>
        <begin position="12"/>
        <end position="32"/>
    </location>
</feature>
<dbReference type="PANTHER" id="PTHR37308">
    <property type="entry name" value="INTEGRAL MEMBRANE PROTEIN"/>
    <property type="match status" value="1"/>
</dbReference>
<feature type="transmembrane region" description="Helical" evidence="1">
    <location>
        <begin position="226"/>
        <end position="244"/>
    </location>
</feature>
<dbReference type="InterPro" id="IPR007163">
    <property type="entry name" value="VCA0040-like"/>
</dbReference>
<keyword evidence="1" id="KW-0812">Transmembrane</keyword>
<feature type="transmembrane region" description="Helical" evidence="1">
    <location>
        <begin position="277"/>
        <end position="298"/>
    </location>
</feature>
<keyword evidence="1" id="KW-1133">Transmembrane helix</keyword>
<accession>A0A3M0A7B3</accession>
<feature type="transmembrane region" description="Helical" evidence="1">
    <location>
        <begin position="97"/>
        <end position="114"/>
    </location>
</feature>
<dbReference type="AlphaFoldDB" id="A0A3M0A7B3"/>
<organism evidence="2 3">
    <name type="scientific">Umboniibacter marinipuniceus</name>
    <dbReference type="NCBI Taxonomy" id="569599"/>
    <lineage>
        <taxon>Bacteria</taxon>
        <taxon>Pseudomonadati</taxon>
        <taxon>Pseudomonadota</taxon>
        <taxon>Gammaproteobacteria</taxon>
        <taxon>Cellvibrionales</taxon>
        <taxon>Cellvibrionaceae</taxon>
        <taxon>Umboniibacter</taxon>
    </lineage>
</organism>
<dbReference type="OrthoDB" id="9793746at2"/>
<dbReference type="PANTHER" id="PTHR37308:SF1">
    <property type="entry name" value="POLYPRENYL-PHOSPHATE TRANSPORTER"/>
    <property type="match status" value="1"/>
</dbReference>
<feature type="transmembrane region" description="Helical" evidence="1">
    <location>
        <begin position="126"/>
        <end position="143"/>
    </location>
</feature>
<evidence type="ECO:0000313" key="2">
    <source>
        <dbReference type="EMBL" id="RMA78698.1"/>
    </source>
</evidence>
<evidence type="ECO:0000313" key="3">
    <source>
        <dbReference type="Proteomes" id="UP000267187"/>
    </source>
</evidence>
<proteinExistence type="predicted"/>
<evidence type="ECO:0000256" key="1">
    <source>
        <dbReference type="SAM" id="Phobius"/>
    </source>
</evidence>
<feature type="transmembrane region" description="Helical" evidence="1">
    <location>
        <begin position="197"/>
        <end position="219"/>
    </location>
</feature>
<dbReference type="RefSeq" id="WP_121877349.1">
    <property type="nucleotide sequence ID" value="NZ_REFJ01000005.1"/>
</dbReference>
<sequence length="305" mass="32754">MKDSVMIYLKGMLMGAADVVPGVSGGTIAFITGIYKRLLAAIAAFDLSLITTFKSEGVVGVWRKVDGSFLATLLAGIVTSMALLARVIHFALENHSLWIWSFFFGLVVASVVHIWRQIEAPTISSWLLLLVGSIIAYSISIATPVDAPTANWFIFLAASFAICATILPGISGSFILLLLGVYPVVIEAIGYGDFVVIAHFVAGAILGLLTFVKGVSYVFNRFESQTLAVLTGFLIGSLNSLWPWKVTVETMVNRKGELVPIVQDRVMPSTYESLTGIGGDALICIGMMILGLTLVLILELSTTKE</sequence>
<gene>
    <name evidence="2" type="ORF">DFR27_2029</name>
</gene>
<dbReference type="EMBL" id="REFJ01000005">
    <property type="protein sequence ID" value="RMA78698.1"/>
    <property type="molecule type" value="Genomic_DNA"/>
</dbReference>
<feature type="transmembrane region" description="Helical" evidence="1">
    <location>
        <begin position="69"/>
        <end position="91"/>
    </location>
</feature>
<protein>
    <submittedName>
        <fullName evidence="2">Putative membrane protein</fullName>
    </submittedName>
</protein>
<dbReference type="Proteomes" id="UP000267187">
    <property type="component" value="Unassembled WGS sequence"/>
</dbReference>
<dbReference type="Pfam" id="PF04018">
    <property type="entry name" value="VCA0040-like"/>
    <property type="match status" value="1"/>
</dbReference>
<keyword evidence="1" id="KW-0472">Membrane</keyword>
<comment type="caution">
    <text evidence="2">The sequence shown here is derived from an EMBL/GenBank/DDBJ whole genome shotgun (WGS) entry which is preliminary data.</text>
</comment>
<name>A0A3M0A7B3_9GAMM</name>
<keyword evidence="3" id="KW-1185">Reference proteome</keyword>
<feature type="transmembrane region" description="Helical" evidence="1">
    <location>
        <begin position="174"/>
        <end position="191"/>
    </location>
</feature>